<dbReference type="AlphaFoldDB" id="A0A6A5XYG4"/>
<reference evidence="1" key="1">
    <citation type="journal article" date="2020" name="Stud. Mycol.">
        <title>101 Dothideomycetes genomes: a test case for predicting lifestyles and emergence of pathogens.</title>
        <authorList>
            <person name="Haridas S."/>
            <person name="Albert R."/>
            <person name="Binder M."/>
            <person name="Bloem J."/>
            <person name="Labutti K."/>
            <person name="Salamov A."/>
            <person name="Andreopoulos B."/>
            <person name="Baker S."/>
            <person name="Barry K."/>
            <person name="Bills G."/>
            <person name="Bluhm B."/>
            <person name="Cannon C."/>
            <person name="Castanera R."/>
            <person name="Culley D."/>
            <person name="Daum C."/>
            <person name="Ezra D."/>
            <person name="Gonzalez J."/>
            <person name="Henrissat B."/>
            <person name="Kuo A."/>
            <person name="Liang C."/>
            <person name="Lipzen A."/>
            <person name="Lutzoni F."/>
            <person name="Magnuson J."/>
            <person name="Mondo S."/>
            <person name="Nolan M."/>
            <person name="Ohm R."/>
            <person name="Pangilinan J."/>
            <person name="Park H.-J."/>
            <person name="Ramirez L."/>
            <person name="Alfaro M."/>
            <person name="Sun H."/>
            <person name="Tritt A."/>
            <person name="Yoshinaga Y."/>
            <person name="Zwiers L.-H."/>
            <person name="Turgeon B."/>
            <person name="Goodwin S."/>
            <person name="Spatafora J."/>
            <person name="Crous P."/>
            <person name="Grigoriev I."/>
        </authorList>
    </citation>
    <scope>NUCLEOTIDE SEQUENCE</scope>
    <source>
        <strain evidence="1">CBS 175.79</strain>
    </source>
</reference>
<gene>
    <name evidence="1" type="ORF">BU24DRAFT_167305</name>
</gene>
<sequence>MMSLKGRVFRGAHTQLDHPKTVWSTEYGVFRTSMSFKVAASKTQKNPKRGPVKLILCLINGRYSVHNSIVGDKISVDSFRPGYTTDVWCGCGERIEFRGGWWRASTSNLVNSRSDPGVRWR</sequence>
<accession>A0A6A5XYG4</accession>
<dbReference type="RefSeq" id="XP_033386551.1">
    <property type="nucleotide sequence ID" value="XM_033521454.1"/>
</dbReference>
<dbReference type="GeneID" id="54278851"/>
<evidence type="ECO:0000313" key="2">
    <source>
        <dbReference type="Proteomes" id="UP000799778"/>
    </source>
</evidence>
<protein>
    <submittedName>
        <fullName evidence="1">Uncharacterized protein</fullName>
    </submittedName>
</protein>
<organism evidence="1 2">
    <name type="scientific">Aaosphaeria arxii CBS 175.79</name>
    <dbReference type="NCBI Taxonomy" id="1450172"/>
    <lineage>
        <taxon>Eukaryota</taxon>
        <taxon>Fungi</taxon>
        <taxon>Dikarya</taxon>
        <taxon>Ascomycota</taxon>
        <taxon>Pezizomycotina</taxon>
        <taxon>Dothideomycetes</taxon>
        <taxon>Pleosporomycetidae</taxon>
        <taxon>Pleosporales</taxon>
        <taxon>Pleosporales incertae sedis</taxon>
        <taxon>Aaosphaeria</taxon>
    </lineage>
</organism>
<dbReference type="EMBL" id="ML978068">
    <property type="protein sequence ID" value="KAF2018212.1"/>
    <property type="molecule type" value="Genomic_DNA"/>
</dbReference>
<evidence type="ECO:0000313" key="1">
    <source>
        <dbReference type="EMBL" id="KAF2018212.1"/>
    </source>
</evidence>
<dbReference type="Proteomes" id="UP000799778">
    <property type="component" value="Unassembled WGS sequence"/>
</dbReference>
<proteinExistence type="predicted"/>
<keyword evidence="2" id="KW-1185">Reference proteome</keyword>
<name>A0A6A5XYG4_9PLEO</name>